<organism evidence="1 2">
    <name type="scientific">Pristionchus entomophagus</name>
    <dbReference type="NCBI Taxonomy" id="358040"/>
    <lineage>
        <taxon>Eukaryota</taxon>
        <taxon>Metazoa</taxon>
        <taxon>Ecdysozoa</taxon>
        <taxon>Nematoda</taxon>
        <taxon>Chromadorea</taxon>
        <taxon>Rhabditida</taxon>
        <taxon>Rhabditina</taxon>
        <taxon>Diplogasteromorpha</taxon>
        <taxon>Diplogasteroidea</taxon>
        <taxon>Neodiplogasteridae</taxon>
        <taxon>Pristionchus</taxon>
    </lineage>
</organism>
<feature type="non-terminal residue" evidence="1">
    <location>
        <position position="1"/>
    </location>
</feature>
<protein>
    <submittedName>
        <fullName evidence="1">Uncharacterized protein</fullName>
    </submittedName>
</protein>
<evidence type="ECO:0000313" key="2">
    <source>
        <dbReference type="Proteomes" id="UP001432027"/>
    </source>
</evidence>
<keyword evidence="2" id="KW-1185">Reference proteome</keyword>
<dbReference type="Proteomes" id="UP001432027">
    <property type="component" value="Unassembled WGS sequence"/>
</dbReference>
<gene>
    <name evidence="1" type="ORF">PENTCL1PPCAC_19236</name>
</gene>
<reference evidence="1" key="1">
    <citation type="submission" date="2023-10" db="EMBL/GenBank/DDBJ databases">
        <title>Genome assembly of Pristionchus species.</title>
        <authorList>
            <person name="Yoshida K."/>
            <person name="Sommer R.J."/>
        </authorList>
    </citation>
    <scope>NUCLEOTIDE SEQUENCE</scope>
    <source>
        <strain evidence="1">RS0144</strain>
    </source>
</reference>
<proteinExistence type="predicted"/>
<accession>A0AAV5TRZ2</accession>
<evidence type="ECO:0000313" key="1">
    <source>
        <dbReference type="EMBL" id="GMS97061.1"/>
    </source>
</evidence>
<comment type="caution">
    <text evidence="1">The sequence shown here is derived from an EMBL/GenBank/DDBJ whole genome shotgun (WGS) entry which is preliminary data.</text>
</comment>
<dbReference type="AlphaFoldDB" id="A0AAV5TRZ2"/>
<sequence>EEEEEEEIEKGERVLLEDELFSTVEAVHICILRGLKMIERKFTEDESYAEQTVQRSEAIGRFIMDKEEFEQKEALEGFGEEAKAVLNQLAETLEAKTCTLRSKAYRRVSSIYYCLDVQRRRSDNRFSFGLRKASFGMQSTRKQKTWRKLGRYWRSNRRKMRNWRRNETS</sequence>
<dbReference type="EMBL" id="BTSX01000004">
    <property type="protein sequence ID" value="GMS97061.1"/>
    <property type="molecule type" value="Genomic_DNA"/>
</dbReference>
<name>A0AAV5TRZ2_9BILA</name>